<name>A0A086SX88_HAPC1</name>
<dbReference type="EMBL" id="JPKY01000117">
    <property type="protein sequence ID" value="KFH41720.1"/>
    <property type="molecule type" value="Genomic_DNA"/>
</dbReference>
<evidence type="ECO:0000313" key="2">
    <source>
        <dbReference type="EMBL" id="KFH41720.1"/>
    </source>
</evidence>
<evidence type="ECO:0000256" key="1">
    <source>
        <dbReference type="SAM" id="MobiDB-lite"/>
    </source>
</evidence>
<dbReference type="HOGENOM" id="CLU_177972_2_0_1"/>
<dbReference type="AlphaFoldDB" id="A0A086SX88"/>
<organism evidence="2 3">
    <name type="scientific">Hapsidospora chrysogenum (strain ATCC 11550 / CBS 779.69 / DSM 880 / IAM 14645 / JCM 23072 / IMI 49137)</name>
    <name type="common">Acremonium chrysogenum</name>
    <dbReference type="NCBI Taxonomy" id="857340"/>
    <lineage>
        <taxon>Eukaryota</taxon>
        <taxon>Fungi</taxon>
        <taxon>Dikarya</taxon>
        <taxon>Ascomycota</taxon>
        <taxon>Pezizomycotina</taxon>
        <taxon>Sordariomycetes</taxon>
        <taxon>Hypocreomycetidae</taxon>
        <taxon>Hypocreales</taxon>
        <taxon>Bionectriaceae</taxon>
        <taxon>Hapsidospora</taxon>
    </lineage>
</organism>
<dbReference type="Proteomes" id="UP000029964">
    <property type="component" value="Unassembled WGS sequence"/>
</dbReference>
<keyword evidence="3" id="KW-1185">Reference proteome</keyword>
<sequence>MSATAHPAKYPKFLPALAVAGTVAAVTAYITSQLSLYRNVMDSRFAQATSPESEAKRRKTFEGTNSDPRESIYNRLGR</sequence>
<feature type="region of interest" description="Disordered" evidence="1">
    <location>
        <begin position="47"/>
        <end position="78"/>
    </location>
</feature>
<gene>
    <name evidence="2" type="ORF">ACRE_075590</name>
</gene>
<reference evidence="3" key="1">
    <citation type="journal article" date="2014" name="Genome Announc.">
        <title>Genome sequence and annotation of Acremonium chrysogenum, producer of the beta-lactam antibiotic cephalosporin C.</title>
        <authorList>
            <person name="Terfehr D."/>
            <person name="Dahlmann T.A."/>
            <person name="Specht T."/>
            <person name="Zadra I."/>
            <person name="Kuernsteiner H."/>
            <person name="Kueck U."/>
        </authorList>
    </citation>
    <scope>NUCLEOTIDE SEQUENCE [LARGE SCALE GENOMIC DNA]</scope>
    <source>
        <strain evidence="3">ATCC 11550 / CBS 779.69 / DSM 880 / IAM 14645 / JCM 23072 / IMI 49137</strain>
    </source>
</reference>
<dbReference type="OrthoDB" id="5188169at2759"/>
<proteinExistence type="predicted"/>
<evidence type="ECO:0000313" key="3">
    <source>
        <dbReference type="Proteomes" id="UP000029964"/>
    </source>
</evidence>
<protein>
    <submittedName>
        <fullName evidence="2">Uncharacterized protein</fullName>
    </submittedName>
</protein>
<accession>A0A086SX88</accession>
<comment type="caution">
    <text evidence="2">The sequence shown here is derived from an EMBL/GenBank/DDBJ whole genome shotgun (WGS) entry which is preliminary data.</text>
</comment>